<evidence type="ECO:0000256" key="3">
    <source>
        <dbReference type="ARBA" id="ARBA00023125"/>
    </source>
</evidence>
<dbReference type="Pfam" id="PF00126">
    <property type="entry name" value="HTH_1"/>
    <property type="match status" value="1"/>
</dbReference>
<name>A0A1Z4LVP9_9CYAN</name>
<dbReference type="InterPro" id="IPR036388">
    <property type="entry name" value="WH-like_DNA-bd_sf"/>
</dbReference>
<reference evidence="6 7" key="1">
    <citation type="submission" date="2017-06" db="EMBL/GenBank/DDBJ databases">
        <title>Genome sequencing of cyanobaciteial culture collection at National Institute for Environmental Studies (NIES).</title>
        <authorList>
            <person name="Hirose Y."/>
            <person name="Shimura Y."/>
            <person name="Fujisawa T."/>
            <person name="Nakamura Y."/>
            <person name="Kawachi M."/>
        </authorList>
    </citation>
    <scope>NUCLEOTIDE SEQUENCE [LARGE SCALE GENOMIC DNA]</scope>
    <source>
        <strain evidence="6 7">NIES-267</strain>
    </source>
</reference>
<dbReference type="PRINTS" id="PR00039">
    <property type="entry name" value="HTHLYSR"/>
</dbReference>
<evidence type="ECO:0000313" key="6">
    <source>
        <dbReference type="EMBL" id="BAY85329.1"/>
    </source>
</evidence>
<keyword evidence="7" id="KW-1185">Reference proteome</keyword>
<feature type="domain" description="HTH lysR-type" evidence="5">
    <location>
        <begin position="20"/>
        <end position="77"/>
    </location>
</feature>
<dbReference type="InterPro" id="IPR005119">
    <property type="entry name" value="LysR_subst-bd"/>
</dbReference>
<evidence type="ECO:0000256" key="4">
    <source>
        <dbReference type="ARBA" id="ARBA00023163"/>
    </source>
</evidence>
<organism evidence="6 7">
    <name type="scientific">Calothrix parasitica NIES-267</name>
    <dbReference type="NCBI Taxonomy" id="1973488"/>
    <lineage>
        <taxon>Bacteria</taxon>
        <taxon>Bacillati</taxon>
        <taxon>Cyanobacteriota</taxon>
        <taxon>Cyanophyceae</taxon>
        <taxon>Nostocales</taxon>
        <taxon>Calotrichaceae</taxon>
        <taxon>Calothrix</taxon>
    </lineage>
</organism>
<protein>
    <submittedName>
        <fullName evidence="6">Transcriptional regulator LysR family protein</fullName>
    </submittedName>
</protein>
<keyword evidence="2" id="KW-0805">Transcription regulation</keyword>
<dbReference type="InterPro" id="IPR050389">
    <property type="entry name" value="LysR-type_TF"/>
</dbReference>
<dbReference type="AlphaFoldDB" id="A0A1Z4LVP9"/>
<keyword evidence="3" id="KW-0238">DNA-binding</keyword>
<dbReference type="InterPro" id="IPR036390">
    <property type="entry name" value="WH_DNA-bd_sf"/>
</dbReference>
<gene>
    <name evidence="6" type="ORF">NIES267_48290</name>
</gene>
<dbReference type="Gene3D" id="3.40.190.10">
    <property type="entry name" value="Periplasmic binding protein-like II"/>
    <property type="match status" value="2"/>
</dbReference>
<dbReference type="SUPFAM" id="SSF46785">
    <property type="entry name" value="Winged helix' DNA-binding domain"/>
    <property type="match status" value="1"/>
</dbReference>
<dbReference type="CDD" id="cd08464">
    <property type="entry name" value="PBP2_DntR_like_2"/>
    <property type="match status" value="1"/>
</dbReference>
<dbReference type="InterPro" id="IPR000847">
    <property type="entry name" value="LysR_HTH_N"/>
</dbReference>
<dbReference type="Proteomes" id="UP000218418">
    <property type="component" value="Chromosome"/>
</dbReference>
<keyword evidence="4" id="KW-0804">Transcription</keyword>
<evidence type="ECO:0000256" key="2">
    <source>
        <dbReference type="ARBA" id="ARBA00023015"/>
    </source>
</evidence>
<dbReference type="GO" id="GO:0003677">
    <property type="term" value="F:DNA binding"/>
    <property type="evidence" value="ECO:0007669"/>
    <property type="project" value="UniProtKB-KW"/>
</dbReference>
<dbReference type="Pfam" id="PF03466">
    <property type="entry name" value="LysR_substrate"/>
    <property type="match status" value="1"/>
</dbReference>
<dbReference type="PANTHER" id="PTHR30118:SF15">
    <property type="entry name" value="TRANSCRIPTIONAL REGULATORY PROTEIN"/>
    <property type="match status" value="1"/>
</dbReference>
<proteinExistence type="inferred from homology"/>
<comment type="similarity">
    <text evidence="1">Belongs to the LysR transcriptional regulatory family.</text>
</comment>
<accession>A0A1Z4LVP9</accession>
<dbReference type="GO" id="GO:0003700">
    <property type="term" value="F:DNA-binding transcription factor activity"/>
    <property type="evidence" value="ECO:0007669"/>
    <property type="project" value="InterPro"/>
</dbReference>
<evidence type="ECO:0000256" key="1">
    <source>
        <dbReference type="ARBA" id="ARBA00009437"/>
    </source>
</evidence>
<dbReference type="Gene3D" id="1.10.10.10">
    <property type="entry name" value="Winged helix-like DNA-binding domain superfamily/Winged helix DNA-binding domain"/>
    <property type="match status" value="1"/>
</dbReference>
<dbReference type="OrthoDB" id="528082at2"/>
<evidence type="ECO:0000259" key="5">
    <source>
        <dbReference type="PROSITE" id="PS50931"/>
    </source>
</evidence>
<dbReference type="PANTHER" id="PTHR30118">
    <property type="entry name" value="HTH-TYPE TRANSCRIPTIONAL REGULATOR LEUO-RELATED"/>
    <property type="match status" value="1"/>
</dbReference>
<sequence>MKSIPNDSPVNIDYTNLRELDLNLLIALDVLITEASVTKAAERLNMSQSTMSYSLKRLRTILNDDILIRTSREMEVTPYARQISDRIRQILVEIQSTLLEKETFNPATAKETFKIAASDYVEATIGLSLIQQLTTQAPGIRIRISNLEKENVLDTLDDNRIDIVINPGLPIKSWHVEENLYREEFVCVFRDDNSVGELSLTDYLERPHILVSLRDDFQGYYDKILENQQQSRRIVWSTTHFMAVPFLIANSNCVALIPNRMAQQCAKAMNLKLLPPPIAIEGFTISMVWHQRNRNNLAHQWLRQQIVDAVKNI</sequence>
<evidence type="ECO:0000313" key="7">
    <source>
        <dbReference type="Proteomes" id="UP000218418"/>
    </source>
</evidence>
<dbReference type="PROSITE" id="PS50931">
    <property type="entry name" value="HTH_LYSR"/>
    <property type="match status" value="1"/>
</dbReference>
<dbReference type="EMBL" id="AP018227">
    <property type="protein sequence ID" value="BAY85329.1"/>
    <property type="molecule type" value="Genomic_DNA"/>
</dbReference>
<dbReference type="SUPFAM" id="SSF53850">
    <property type="entry name" value="Periplasmic binding protein-like II"/>
    <property type="match status" value="1"/>
</dbReference>